<dbReference type="InterPro" id="IPR044946">
    <property type="entry name" value="Restrct_endonuc_typeI_TRD_sf"/>
</dbReference>
<dbReference type="PANTHER" id="PTHR30408:SF13">
    <property type="entry name" value="TYPE I RESTRICTION ENZYME HINDI SPECIFICITY SUBUNIT"/>
    <property type="match status" value="1"/>
</dbReference>
<dbReference type="PANTHER" id="PTHR30408">
    <property type="entry name" value="TYPE-1 RESTRICTION ENZYME ECOKI SPECIFICITY PROTEIN"/>
    <property type="match status" value="1"/>
</dbReference>
<dbReference type="InterPro" id="IPR000055">
    <property type="entry name" value="Restrct_endonuc_typeI_TRD"/>
</dbReference>
<dbReference type="CDD" id="cd17273">
    <property type="entry name" value="RMtype1_S_EcoJA69PI-TRD1-CR1_like"/>
    <property type="match status" value="1"/>
</dbReference>
<evidence type="ECO:0000259" key="4">
    <source>
        <dbReference type="Pfam" id="PF01420"/>
    </source>
</evidence>
<dbReference type="AlphaFoldDB" id="A0A6A1JWY0"/>
<keyword evidence="5" id="KW-0378">Hydrolase</keyword>
<evidence type="ECO:0000313" key="5">
    <source>
        <dbReference type="EMBL" id="KAA5491915.1"/>
    </source>
</evidence>
<accession>A0A6A1JWY0</accession>
<dbReference type="InterPro" id="IPR052021">
    <property type="entry name" value="Type-I_RS_S_subunit"/>
</dbReference>
<sequence length="242" mass="27651">MAKLLYDYWFVQFDFPNEEGKPYKSSGGEMVWNEKLKRDIPASWKTKAIEDIADVYNGATPSTVNEQNYGGDIVWITPKDLSDQKQKFVYQGERNISQAGYNSCSTHLLPPNTILMSSRAPIGLLSIAKTELCTNQGFKSFVPQAENISTYLYYYLNIHIKQIEQLGTGTTFKEVSREDVLKFPILKPSDAILDLWEERVSALNNKQFEIQKENEYLTKQRDELLPLLMNGQVSVNSDLSLD</sequence>
<dbReference type="SUPFAM" id="SSF116734">
    <property type="entry name" value="DNA methylase specificity domain"/>
    <property type="match status" value="1"/>
</dbReference>
<evidence type="ECO:0000256" key="3">
    <source>
        <dbReference type="ARBA" id="ARBA00023125"/>
    </source>
</evidence>
<keyword evidence="5" id="KW-0540">Nuclease</keyword>
<feature type="domain" description="Type I restriction modification DNA specificity" evidence="4">
    <location>
        <begin position="42"/>
        <end position="189"/>
    </location>
</feature>
<keyword evidence="2" id="KW-0680">Restriction system</keyword>
<reference evidence="5 6" key="1">
    <citation type="journal article" date="2019" name="Nat. Med.">
        <title>A library of human gut bacterial isolates paired with longitudinal multiomics data enables mechanistic microbiome research.</title>
        <authorList>
            <person name="Poyet M."/>
            <person name="Groussin M."/>
            <person name="Gibbons S.M."/>
            <person name="Avila-Pacheco J."/>
            <person name="Jiang X."/>
            <person name="Kearney S.M."/>
            <person name="Perrotta A.R."/>
            <person name="Berdy B."/>
            <person name="Zhao S."/>
            <person name="Lieberman T.D."/>
            <person name="Swanson P.K."/>
            <person name="Smith M."/>
            <person name="Roesemann S."/>
            <person name="Alexander J.E."/>
            <person name="Rich S.A."/>
            <person name="Livny J."/>
            <person name="Vlamakis H."/>
            <person name="Clish C."/>
            <person name="Bullock K."/>
            <person name="Deik A."/>
            <person name="Scott J."/>
            <person name="Pierce K.A."/>
            <person name="Xavier R.J."/>
            <person name="Alm E.J."/>
        </authorList>
    </citation>
    <scope>NUCLEOTIDE SEQUENCE [LARGE SCALE GENOMIC DNA]</scope>
    <source>
        <strain evidence="5 6">BIOML-A21</strain>
    </source>
</reference>
<name>A0A6A1JWY0_9BACE</name>
<dbReference type="GO" id="GO:0003677">
    <property type="term" value="F:DNA binding"/>
    <property type="evidence" value="ECO:0007669"/>
    <property type="project" value="UniProtKB-KW"/>
</dbReference>
<keyword evidence="3" id="KW-0238">DNA-binding</keyword>
<gene>
    <name evidence="5" type="ORF">F2Y35_11130</name>
</gene>
<keyword evidence="5" id="KW-0255">Endonuclease</keyword>
<proteinExistence type="inferred from homology"/>
<dbReference type="Pfam" id="PF01420">
    <property type="entry name" value="Methylase_S"/>
    <property type="match status" value="1"/>
</dbReference>
<evidence type="ECO:0000313" key="6">
    <source>
        <dbReference type="Proteomes" id="UP000491168"/>
    </source>
</evidence>
<evidence type="ECO:0000256" key="1">
    <source>
        <dbReference type="ARBA" id="ARBA00010923"/>
    </source>
</evidence>
<comment type="caution">
    <text evidence="5">The sequence shown here is derived from an EMBL/GenBank/DDBJ whole genome shotgun (WGS) entry which is preliminary data.</text>
</comment>
<dbReference type="Gene3D" id="1.10.287.1120">
    <property type="entry name" value="Bipartite methylase S protein"/>
    <property type="match status" value="1"/>
</dbReference>
<comment type="similarity">
    <text evidence="1">Belongs to the type-I restriction system S methylase family.</text>
</comment>
<organism evidence="5 6">
    <name type="scientific">Bacteroides caccae</name>
    <dbReference type="NCBI Taxonomy" id="47678"/>
    <lineage>
        <taxon>Bacteria</taxon>
        <taxon>Pseudomonadati</taxon>
        <taxon>Bacteroidota</taxon>
        <taxon>Bacteroidia</taxon>
        <taxon>Bacteroidales</taxon>
        <taxon>Bacteroidaceae</taxon>
        <taxon>Bacteroides</taxon>
    </lineage>
</organism>
<dbReference type="EMBL" id="VVYF01000009">
    <property type="protein sequence ID" value="KAA5491915.1"/>
    <property type="molecule type" value="Genomic_DNA"/>
</dbReference>
<dbReference type="Proteomes" id="UP000491168">
    <property type="component" value="Unassembled WGS sequence"/>
</dbReference>
<dbReference type="GO" id="GO:0004519">
    <property type="term" value="F:endonuclease activity"/>
    <property type="evidence" value="ECO:0007669"/>
    <property type="project" value="UniProtKB-KW"/>
</dbReference>
<dbReference type="GO" id="GO:0009307">
    <property type="term" value="P:DNA restriction-modification system"/>
    <property type="evidence" value="ECO:0007669"/>
    <property type="project" value="UniProtKB-KW"/>
</dbReference>
<protein>
    <submittedName>
        <fullName evidence="5">Restriction endonuclease subunit S</fullName>
    </submittedName>
</protein>
<dbReference type="Gene3D" id="3.90.220.20">
    <property type="entry name" value="DNA methylase specificity domains"/>
    <property type="match status" value="1"/>
</dbReference>
<evidence type="ECO:0000256" key="2">
    <source>
        <dbReference type="ARBA" id="ARBA00022747"/>
    </source>
</evidence>